<comment type="function">
    <text evidence="1 7">Required for growth under high-pressure and low-temperature conditions.</text>
</comment>
<evidence type="ECO:0000256" key="2">
    <source>
        <dbReference type="ARBA" id="ARBA00005550"/>
    </source>
</evidence>
<feature type="transmembrane region" description="Helical" evidence="7">
    <location>
        <begin position="54"/>
        <end position="74"/>
    </location>
</feature>
<comment type="similarity">
    <text evidence="2 7">Belongs to the DLT1 family.</text>
</comment>
<evidence type="ECO:0000256" key="6">
    <source>
        <dbReference type="ARBA" id="ARBA00023136"/>
    </source>
</evidence>
<evidence type="ECO:0000256" key="5">
    <source>
        <dbReference type="ARBA" id="ARBA00022989"/>
    </source>
</evidence>
<comment type="caution">
    <text evidence="9">The sequence shown here is derived from an EMBL/GenBank/DDBJ whole genome shotgun (WGS) entry which is preliminary data.</text>
</comment>
<dbReference type="InterPro" id="IPR010876">
    <property type="entry name" value="C1orf43"/>
</dbReference>
<gene>
    <name evidence="7" type="primary">DLT1</name>
    <name evidence="9" type="ORF">INT43_001151</name>
</gene>
<dbReference type="InterPro" id="IPR038869">
    <property type="entry name" value="DLT1"/>
</dbReference>
<dbReference type="AlphaFoldDB" id="A0A8H7PL77"/>
<keyword evidence="10" id="KW-1185">Reference proteome</keyword>
<proteinExistence type="inferred from homology"/>
<dbReference type="Pfam" id="PF07406">
    <property type="entry name" value="NICE-3"/>
    <property type="match status" value="1"/>
</dbReference>
<sequence>MNTTPIRQESNILYTVSLFVLIALTALCLAISAADVIIQALADKNQYGQRDYRNLFVVGGSYALMGLLAFIFSCSRLFTVRRSLADIPKLHIPISEYDLPKKVHKRVQDGFSDVRQIRNQAEPRPEDVGQLGWAKPGSEFEGVNFKRAITRTAGIIEKAAIEMDQEFNRPAYIPFRQYVEFLSQHIKVDRQIVNVYLDGYERARFSQDEFTEAEYLGIMGHLAIILRSMGYLTDNDGVIEESIGSKPGSFRFYASSNSSAANSQIKIAGNSSFKDEGSDSGMSDDAERHSILSWESTRQIG</sequence>
<dbReference type="GO" id="GO:0016020">
    <property type="term" value="C:membrane"/>
    <property type="evidence" value="ECO:0007669"/>
    <property type="project" value="UniProtKB-SubCell"/>
</dbReference>
<feature type="transmembrane region" description="Helical" evidence="7">
    <location>
        <begin position="12"/>
        <end position="34"/>
    </location>
</feature>
<keyword evidence="5 7" id="KW-1133">Transmembrane helix</keyword>
<dbReference type="PANTHER" id="PTHR40021">
    <property type="entry name" value="DEFECT AT LOW TEMPERATURE PROTEIN 1"/>
    <property type="match status" value="1"/>
</dbReference>
<evidence type="ECO:0000256" key="4">
    <source>
        <dbReference type="ARBA" id="ARBA00022692"/>
    </source>
</evidence>
<dbReference type="EMBL" id="JAEPQZ010000011">
    <property type="protein sequence ID" value="KAG2175504.1"/>
    <property type="molecule type" value="Genomic_DNA"/>
</dbReference>
<evidence type="ECO:0000313" key="10">
    <source>
        <dbReference type="Proteomes" id="UP000654370"/>
    </source>
</evidence>
<accession>A0A8H7PL77</accession>
<evidence type="ECO:0000256" key="7">
    <source>
        <dbReference type="RuleBase" id="RU367100"/>
    </source>
</evidence>
<dbReference type="PANTHER" id="PTHR40021:SF1">
    <property type="entry name" value="DEFECT AT LOW TEMPERATURE PROTEIN 1"/>
    <property type="match status" value="1"/>
</dbReference>
<keyword evidence="4 7" id="KW-0812">Transmembrane</keyword>
<organism evidence="9 10">
    <name type="scientific">Mortierella isabellina</name>
    <name type="common">Filamentous fungus</name>
    <name type="synonym">Umbelopsis isabellina</name>
    <dbReference type="NCBI Taxonomy" id="91625"/>
    <lineage>
        <taxon>Eukaryota</taxon>
        <taxon>Fungi</taxon>
        <taxon>Fungi incertae sedis</taxon>
        <taxon>Mucoromycota</taxon>
        <taxon>Mucoromycotina</taxon>
        <taxon>Umbelopsidomycetes</taxon>
        <taxon>Umbelopsidales</taxon>
        <taxon>Umbelopsidaceae</taxon>
        <taxon>Umbelopsis</taxon>
    </lineage>
</organism>
<keyword evidence="6 7" id="KW-0472">Membrane</keyword>
<feature type="region of interest" description="Disordered" evidence="8">
    <location>
        <begin position="270"/>
        <end position="301"/>
    </location>
</feature>
<evidence type="ECO:0000256" key="3">
    <source>
        <dbReference type="ARBA" id="ARBA00021353"/>
    </source>
</evidence>
<dbReference type="Proteomes" id="UP000654370">
    <property type="component" value="Unassembled WGS sequence"/>
</dbReference>
<protein>
    <recommendedName>
        <fullName evidence="3 7">Defect at low temperature protein 1</fullName>
    </recommendedName>
</protein>
<reference evidence="9" key="1">
    <citation type="submission" date="2020-12" db="EMBL/GenBank/DDBJ databases">
        <title>Metabolic potential, ecology and presence of endohyphal bacteria is reflected in genomic diversity of Mucoromycotina.</title>
        <authorList>
            <person name="Muszewska A."/>
            <person name="Okrasinska A."/>
            <person name="Steczkiewicz K."/>
            <person name="Drgas O."/>
            <person name="Orlowska M."/>
            <person name="Perlinska-Lenart U."/>
            <person name="Aleksandrzak-Piekarczyk T."/>
            <person name="Szatraj K."/>
            <person name="Zielenkiewicz U."/>
            <person name="Pilsyk S."/>
            <person name="Malc E."/>
            <person name="Mieczkowski P."/>
            <person name="Kruszewska J.S."/>
            <person name="Biernat P."/>
            <person name="Pawlowska J."/>
        </authorList>
    </citation>
    <scope>NUCLEOTIDE SEQUENCE</scope>
    <source>
        <strain evidence="9">WA0000067209</strain>
    </source>
</reference>
<comment type="subcellular location">
    <subcellularLocation>
        <location evidence="7">Membrane</location>
        <topology evidence="7">Multi-pass membrane protein</topology>
    </subcellularLocation>
</comment>
<name>A0A8H7PL77_MORIS</name>
<evidence type="ECO:0000256" key="1">
    <source>
        <dbReference type="ARBA" id="ARBA00002489"/>
    </source>
</evidence>
<evidence type="ECO:0000313" key="9">
    <source>
        <dbReference type="EMBL" id="KAG2175504.1"/>
    </source>
</evidence>
<dbReference type="OrthoDB" id="337038at2759"/>
<evidence type="ECO:0000256" key="8">
    <source>
        <dbReference type="SAM" id="MobiDB-lite"/>
    </source>
</evidence>